<dbReference type="PANTHER" id="PTHR33050:SF7">
    <property type="entry name" value="RIBONUCLEASE H"/>
    <property type="match status" value="1"/>
</dbReference>
<dbReference type="Proteomes" id="UP000054564">
    <property type="component" value="Unassembled WGS sequence"/>
</dbReference>
<dbReference type="PANTHER" id="PTHR33050">
    <property type="entry name" value="REVERSE TRANSCRIPTASE DOMAIN-CONTAINING PROTEIN"/>
    <property type="match status" value="1"/>
</dbReference>
<accession>A0A0L0VIP3</accession>
<dbReference type="InterPro" id="IPR052055">
    <property type="entry name" value="Hepadnavirus_pol/RT"/>
</dbReference>
<organism evidence="1 2">
    <name type="scientific">Puccinia striiformis f. sp. tritici PST-78</name>
    <dbReference type="NCBI Taxonomy" id="1165861"/>
    <lineage>
        <taxon>Eukaryota</taxon>
        <taxon>Fungi</taxon>
        <taxon>Dikarya</taxon>
        <taxon>Basidiomycota</taxon>
        <taxon>Pucciniomycotina</taxon>
        <taxon>Pucciniomycetes</taxon>
        <taxon>Pucciniales</taxon>
        <taxon>Pucciniaceae</taxon>
        <taxon>Puccinia</taxon>
    </lineage>
</organism>
<evidence type="ECO:0000313" key="1">
    <source>
        <dbReference type="EMBL" id="KNE99162.1"/>
    </source>
</evidence>
<proteinExistence type="predicted"/>
<dbReference type="AlphaFoldDB" id="A0A0L0VIP3"/>
<gene>
    <name evidence="1" type="ORF">PSTG_07641</name>
</gene>
<keyword evidence="2" id="KW-1185">Reference proteome</keyword>
<comment type="caution">
    <text evidence="1">The sequence shown here is derived from an EMBL/GenBank/DDBJ whole genome shotgun (WGS) entry which is preliminary data.</text>
</comment>
<reference evidence="2" key="1">
    <citation type="submission" date="2014-03" db="EMBL/GenBank/DDBJ databases">
        <title>The Genome Sequence of Puccinia striiformis f. sp. tritici PST-78.</title>
        <authorList>
            <consortium name="The Broad Institute Genome Sequencing Platform"/>
            <person name="Cuomo C."/>
            <person name="Hulbert S."/>
            <person name="Chen X."/>
            <person name="Walker B."/>
            <person name="Young S.K."/>
            <person name="Zeng Q."/>
            <person name="Gargeya S."/>
            <person name="Fitzgerald M."/>
            <person name="Haas B."/>
            <person name="Abouelleil A."/>
            <person name="Alvarado L."/>
            <person name="Arachchi H.M."/>
            <person name="Berlin A.M."/>
            <person name="Chapman S.B."/>
            <person name="Goldberg J."/>
            <person name="Griggs A."/>
            <person name="Gujja S."/>
            <person name="Hansen M."/>
            <person name="Howarth C."/>
            <person name="Imamovic A."/>
            <person name="Larimer J."/>
            <person name="McCowan C."/>
            <person name="Montmayeur A."/>
            <person name="Murphy C."/>
            <person name="Neiman D."/>
            <person name="Pearson M."/>
            <person name="Priest M."/>
            <person name="Roberts A."/>
            <person name="Saif S."/>
            <person name="Shea T."/>
            <person name="Sisk P."/>
            <person name="Sykes S."/>
            <person name="Wortman J."/>
            <person name="Nusbaum C."/>
            <person name="Birren B."/>
        </authorList>
    </citation>
    <scope>NUCLEOTIDE SEQUENCE [LARGE SCALE GENOMIC DNA]</scope>
    <source>
        <strain evidence="2">race PST-78</strain>
    </source>
</reference>
<sequence length="249" mass="27546">MHVANTIEHGLLPGGEWTDLGPLTITGSGKITRVRYTNLMNIGNPTLELIVAHDPSGNGDGLVKVRWLLAMGSMDIPHNTNFALGSRIALVGHLENLGEPAGLVVVKDYRLGPSYGHKISWRHINLLWNRFTCREVLGPVSIVKPRQESGKDFLLRNGSCTFRTANGVAPAGNQLIVWTDNTTTENSFNNKKSKDIETNVEWGNIQTILLHHHVHLVAKRVLSKNNKAEMLSRGIRSGQDVKDQVCQRI</sequence>
<name>A0A0L0VIP3_9BASI</name>
<dbReference type="EMBL" id="AJIL01000049">
    <property type="protein sequence ID" value="KNE99162.1"/>
    <property type="molecule type" value="Genomic_DNA"/>
</dbReference>
<evidence type="ECO:0000313" key="2">
    <source>
        <dbReference type="Proteomes" id="UP000054564"/>
    </source>
</evidence>
<protein>
    <submittedName>
        <fullName evidence="1">Uncharacterized protein</fullName>
    </submittedName>
</protein>